<dbReference type="EMBL" id="VFPP01000001">
    <property type="protein sequence ID" value="TQM83162.1"/>
    <property type="molecule type" value="Genomic_DNA"/>
</dbReference>
<keyword evidence="1" id="KW-0472">Membrane</keyword>
<feature type="transmembrane region" description="Helical" evidence="1">
    <location>
        <begin position="138"/>
        <end position="161"/>
    </location>
</feature>
<dbReference type="OrthoDB" id="9936073at2"/>
<dbReference type="RefSeq" id="WP_141980952.1">
    <property type="nucleotide sequence ID" value="NZ_VFPP01000001.1"/>
</dbReference>
<evidence type="ECO:0000313" key="2">
    <source>
        <dbReference type="EMBL" id="TQM83162.1"/>
    </source>
</evidence>
<proteinExistence type="predicted"/>
<comment type="caution">
    <text evidence="2">The sequence shown here is derived from an EMBL/GenBank/DDBJ whole genome shotgun (WGS) entry which is preliminary data.</text>
</comment>
<dbReference type="Proteomes" id="UP000316628">
    <property type="component" value="Unassembled WGS sequence"/>
</dbReference>
<organism evidence="2 3">
    <name type="scientific">Saccharothrix saharensis</name>
    <dbReference type="NCBI Taxonomy" id="571190"/>
    <lineage>
        <taxon>Bacteria</taxon>
        <taxon>Bacillati</taxon>
        <taxon>Actinomycetota</taxon>
        <taxon>Actinomycetes</taxon>
        <taxon>Pseudonocardiales</taxon>
        <taxon>Pseudonocardiaceae</taxon>
        <taxon>Saccharothrix</taxon>
    </lineage>
</organism>
<name>A0A543JJY6_9PSEU</name>
<gene>
    <name evidence="2" type="ORF">FHX81_5580</name>
</gene>
<accession>A0A543JJY6</accession>
<dbReference type="AlphaFoldDB" id="A0A543JJY6"/>
<keyword evidence="3" id="KW-1185">Reference proteome</keyword>
<keyword evidence="1" id="KW-1133">Transmembrane helix</keyword>
<protein>
    <submittedName>
        <fullName evidence="2">Uncharacterized protein</fullName>
    </submittedName>
</protein>
<evidence type="ECO:0000256" key="1">
    <source>
        <dbReference type="SAM" id="Phobius"/>
    </source>
</evidence>
<feature type="transmembrane region" description="Helical" evidence="1">
    <location>
        <begin position="53"/>
        <end position="80"/>
    </location>
</feature>
<evidence type="ECO:0000313" key="3">
    <source>
        <dbReference type="Proteomes" id="UP000316628"/>
    </source>
</evidence>
<reference evidence="2 3" key="1">
    <citation type="submission" date="2019-06" db="EMBL/GenBank/DDBJ databases">
        <title>Sequencing the genomes of 1000 actinobacteria strains.</title>
        <authorList>
            <person name="Klenk H.-P."/>
        </authorList>
    </citation>
    <scope>NUCLEOTIDE SEQUENCE [LARGE SCALE GENOMIC DNA]</scope>
    <source>
        <strain evidence="2 3">DSM 45456</strain>
    </source>
</reference>
<feature type="transmembrane region" description="Helical" evidence="1">
    <location>
        <begin position="92"/>
        <end position="117"/>
    </location>
</feature>
<keyword evidence="1" id="KW-0812">Transmembrane</keyword>
<feature type="transmembrane region" description="Helical" evidence="1">
    <location>
        <begin position="20"/>
        <end position="41"/>
    </location>
</feature>
<sequence>MPEPPPRGRSWSWFELAGLLLTGIPIAVVVLKTLLFADFNLQVIRVVARGIDFAAVALSTFGPTFLMLPAFALVGLYAVVPETRKGRVTRGALFVAVVLSCALLPLGWAAMTLLGLVGTAAQLWRPGRKDVDNRRVETAMLVVALVVSTLVSNLYAMTFWLPTEVVERTDGTRLVGYVVESGDHDLTFIHHDTRRPEILRQDSIRDRALCSLVEEDLFRRTALTPAYKLALDRGPNPPLLPLCRP</sequence>